<dbReference type="Pfam" id="PF00583">
    <property type="entry name" value="Acetyltransf_1"/>
    <property type="match status" value="1"/>
</dbReference>
<keyword evidence="6" id="KW-1185">Reference proteome</keyword>
<dbReference type="PANTHER" id="PTHR10545">
    <property type="entry name" value="DIAMINE N-ACETYLTRANSFERASE"/>
    <property type="match status" value="1"/>
</dbReference>
<evidence type="ECO:0000313" key="5">
    <source>
        <dbReference type="EMBL" id="TKR87738.1"/>
    </source>
</evidence>
<comment type="caution">
    <text evidence="5">The sequence shown here is derived from an EMBL/GenBank/DDBJ whole genome shotgun (WGS) entry which is preliminary data.</text>
</comment>
<dbReference type="GO" id="GO:0008080">
    <property type="term" value="F:N-acetyltransferase activity"/>
    <property type="evidence" value="ECO:0007669"/>
    <property type="project" value="UniProtKB-ARBA"/>
</dbReference>
<dbReference type="CDD" id="cd04301">
    <property type="entry name" value="NAT_SF"/>
    <property type="match status" value="1"/>
</dbReference>
<evidence type="ECO:0000256" key="3">
    <source>
        <dbReference type="ARBA" id="ARBA00023315"/>
    </source>
</evidence>
<protein>
    <recommendedName>
        <fullName evidence="4">N-acetyltransferase domain-containing protein</fullName>
    </recommendedName>
</protein>
<dbReference type="SUPFAM" id="SSF55729">
    <property type="entry name" value="Acyl-CoA N-acyltransferases (Nat)"/>
    <property type="match status" value="1"/>
</dbReference>
<name>A0A4U5NW29_STECR</name>
<dbReference type="InterPro" id="IPR051016">
    <property type="entry name" value="Diverse_Substrate_AcTransf"/>
</dbReference>
<sequence>MTVEETENNLENKVCAGFLALDGEKPVGMLLYFLAYSSWEGQYPFMEDLYVRPQYRRQKVGLRLWKELGKTAQKQNYPRIEWAVAKWNESAIKFYDVIKATNLTEEKGYMKFRITEEGIEKLVEDSELHVAF</sequence>
<feature type="domain" description="N-acetyltransferase" evidence="4">
    <location>
        <begin position="1"/>
        <end position="132"/>
    </location>
</feature>
<evidence type="ECO:0000256" key="2">
    <source>
        <dbReference type="ARBA" id="ARBA00022679"/>
    </source>
</evidence>
<reference evidence="5 6" key="2">
    <citation type="journal article" date="2019" name="G3 (Bethesda)">
        <title>Hybrid Assembly of the Genome of the Entomopathogenic Nematode Steinernema carpocapsae Identifies the X-Chromosome.</title>
        <authorList>
            <person name="Serra L."/>
            <person name="Macchietto M."/>
            <person name="Macias-Munoz A."/>
            <person name="McGill C.J."/>
            <person name="Rodriguez I.M."/>
            <person name="Rodriguez B."/>
            <person name="Murad R."/>
            <person name="Mortazavi A."/>
        </authorList>
    </citation>
    <scope>NUCLEOTIDE SEQUENCE [LARGE SCALE GENOMIC DNA]</scope>
    <source>
        <strain evidence="5 6">ALL</strain>
    </source>
</reference>
<proteinExistence type="inferred from homology"/>
<dbReference type="PANTHER" id="PTHR10545:SF29">
    <property type="entry name" value="GH14572P-RELATED"/>
    <property type="match status" value="1"/>
</dbReference>
<evidence type="ECO:0000259" key="4">
    <source>
        <dbReference type="PROSITE" id="PS51186"/>
    </source>
</evidence>
<reference evidence="5 6" key="1">
    <citation type="journal article" date="2015" name="Genome Biol.">
        <title>Comparative genomics of Steinernema reveals deeply conserved gene regulatory networks.</title>
        <authorList>
            <person name="Dillman A.R."/>
            <person name="Macchietto M."/>
            <person name="Porter C.F."/>
            <person name="Rogers A."/>
            <person name="Williams B."/>
            <person name="Antoshechkin I."/>
            <person name="Lee M.M."/>
            <person name="Goodwin Z."/>
            <person name="Lu X."/>
            <person name="Lewis E.E."/>
            <person name="Goodrich-Blair H."/>
            <person name="Stock S.P."/>
            <person name="Adams B.J."/>
            <person name="Sternberg P.W."/>
            <person name="Mortazavi A."/>
        </authorList>
    </citation>
    <scope>NUCLEOTIDE SEQUENCE [LARGE SCALE GENOMIC DNA]</scope>
    <source>
        <strain evidence="5 6">ALL</strain>
    </source>
</reference>
<dbReference type="EMBL" id="AZBU02000003">
    <property type="protein sequence ID" value="TKR87738.1"/>
    <property type="molecule type" value="Genomic_DNA"/>
</dbReference>
<evidence type="ECO:0000313" key="6">
    <source>
        <dbReference type="Proteomes" id="UP000298663"/>
    </source>
</evidence>
<organism evidence="5 6">
    <name type="scientific">Steinernema carpocapsae</name>
    <name type="common">Entomopathogenic nematode</name>
    <dbReference type="NCBI Taxonomy" id="34508"/>
    <lineage>
        <taxon>Eukaryota</taxon>
        <taxon>Metazoa</taxon>
        <taxon>Ecdysozoa</taxon>
        <taxon>Nematoda</taxon>
        <taxon>Chromadorea</taxon>
        <taxon>Rhabditida</taxon>
        <taxon>Tylenchina</taxon>
        <taxon>Panagrolaimomorpha</taxon>
        <taxon>Strongyloidoidea</taxon>
        <taxon>Steinernematidae</taxon>
        <taxon>Steinernema</taxon>
    </lineage>
</organism>
<dbReference type="OrthoDB" id="7305308at2759"/>
<keyword evidence="2" id="KW-0808">Transferase</keyword>
<evidence type="ECO:0000256" key="1">
    <source>
        <dbReference type="ARBA" id="ARBA00008694"/>
    </source>
</evidence>
<keyword evidence="3" id="KW-0012">Acyltransferase</keyword>
<dbReference type="InterPro" id="IPR016181">
    <property type="entry name" value="Acyl_CoA_acyltransferase"/>
</dbReference>
<dbReference type="Gene3D" id="3.40.630.30">
    <property type="match status" value="1"/>
</dbReference>
<gene>
    <name evidence="5" type="ORF">L596_012090</name>
</gene>
<accession>A0A4U5NW29</accession>
<comment type="similarity">
    <text evidence="1">Belongs to the acetyltransferase family.</text>
</comment>
<dbReference type="PROSITE" id="PS51186">
    <property type="entry name" value="GNAT"/>
    <property type="match status" value="1"/>
</dbReference>
<dbReference type="InterPro" id="IPR000182">
    <property type="entry name" value="GNAT_dom"/>
</dbReference>
<dbReference type="FunFam" id="3.40.630.30:FF:000064">
    <property type="entry name" value="GNAT family acetyltransferase"/>
    <property type="match status" value="1"/>
</dbReference>
<dbReference type="STRING" id="34508.A0A4U5NW29"/>
<dbReference type="Proteomes" id="UP000298663">
    <property type="component" value="Unassembled WGS sequence"/>
</dbReference>
<dbReference type="AlphaFoldDB" id="A0A4U5NW29"/>